<feature type="transmembrane region" description="Helical" evidence="6">
    <location>
        <begin position="288"/>
        <end position="308"/>
    </location>
</feature>
<evidence type="ECO:0000256" key="1">
    <source>
        <dbReference type="ARBA" id="ARBA00004141"/>
    </source>
</evidence>
<evidence type="ECO:0000256" key="5">
    <source>
        <dbReference type="SAM" id="MobiDB-lite"/>
    </source>
</evidence>
<evidence type="ECO:0000256" key="3">
    <source>
        <dbReference type="ARBA" id="ARBA00022989"/>
    </source>
</evidence>
<feature type="transmembrane region" description="Helical" evidence="6">
    <location>
        <begin position="413"/>
        <end position="433"/>
    </location>
</feature>
<gene>
    <name evidence="8" type="ORF">DSPE1174_LOCUS9131</name>
</gene>
<feature type="transmembrane region" description="Helical" evidence="6">
    <location>
        <begin position="467"/>
        <end position="490"/>
    </location>
</feature>
<dbReference type="Pfam" id="PF01925">
    <property type="entry name" value="TauE"/>
    <property type="match status" value="2"/>
</dbReference>
<dbReference type="GO" id="GO:0016020">
    <property type="term" value="C:membrane"/>
    <property type="evidence" value="ECO:0007669"/>
    <property type="project" value="UniProtKB-SubCell"/>
</dbReference>
<feature type="transmembrane region" description="Helical" evidence="6">
    <location>
        <begin position="370"/>
        <end position="393"/>
    </location>
</feature>
<keyword evidence="2 6" id="KW-0812">Transmembrane</keyword>
<dbReference type="GO" id="GO:0031464">
    <property type="term" value="C:Cul4A-RING E3 ubiquitin ligase complex"/>
    <property type="evidence" value="ECO:0007669"/>
    <property type="project" value="TreeGrafter"/>
</dbReference>
<feature type="signal peptide" evidence="7">
    <location>
        <begin position="1"/>
        <end position="21"/>
    </location>
</feature>
<feature type="transmembrane region" description="Helical" evidence="6">
    <location>
        <begin position="320"/>
        <end position="338"/>
    </location>
</feature>
<feature type="transmembrane region" description="Helical" evidence="6">
    <location>
        <begin position="95"/>
        <end position="126"/>
    </location>
</feature>
<evidence type="ECO:0000256" key="7">
    <source>
        <dbReference type="SAM" id="SignalP"/>
    </source>
</evidence>
<protein>
    <recommendedName>
        <fullName evidence="9">Membrane transporter protein</fullName>
    </recommendedName>
</protein>
<keyword evidence="4 6" id="KW-0472">Membrane</keyword>
<accession>A0A7S2FP42</accession>
<feature type="chain" id="PRO_5030638381" description="Membrane transporter protein" evidence="7">
    <location>
        <begin position="22"/>
        <end position="508"/>
    </location>
</feature>
<feature type="compositionally biased region" description="Acidic residues" evidence="5">
    <location>
        <begin position="68"/>
        <end position="77"/>
    </location>
</feature>
<dbReference type="GO" id="GO:0016567">
    <property type="term" value="P:protein ubiquitination"/>
    <property type="evidence" value="ECO:0007669"/>
    <property type="project" value="TreeGrafter"/>
</dbReference>
<dbReference type="AlphaFoldDB" id="A0A7S2FP42"/>
<organism evidence="8">
    <name type="scientific">Octactis speculum</name>
    <dbReference type="NCBI Taxonomy" id="3111310"/>
    <lineage>
        <taxon>Eukaryota</taxon>
        <taxon>Sar</taxon>
        <taxon>Stramenopiles</taxon>
        <taxon>Ochrophyta</taxon>
        <taxon>Dictyochophyceae</taxon>
        <taxon>Dictyochales</taxon>
        <taxon>Dictyochaceae</taxon>
        <taxon>Octactis</taxon>
    </lineage>
</organism>
<feature type="transmembrane region" description="Helical" evidence="6">
    <location>
        <begin position="195"/>
        <end position="213"/>
    </location>
</feature>
<dbReference type="PANTHER" id="PTHR14255:SF3">
    <property type="entry name" value="SULFITE EXPORTER TAUE_SAFE FAMILY PROTEIN 5-RELATED"/>
    <property type="match status" value="1"/>
</dbReference>
<feature type="region of interest" description="Disordered" evidence="5">
    <location>
        <begin position="45"/>
        <end position="77"/>
    </location>
</feature>
<sequence>MQIQVLITFACLVWNIQCVGSQSTLSSPSWYSTADSPDVEGPVPLVAGSGSLATDEESPSKDSSESTFSEEEKEEIPDSDMHWHKKLFPLDSTDYLGIFLSCCGLIIASGGGIGGGGILVPLYILVMGFTPKYAIPLSNVTVFGGAVVNYFTNITKRHPNADRPLVDWDLILVMEPLTILGALIGSFLNKLLPELVLTILLVMLLGCTTYETTTKGIKVYKKETKENEAAAKVKESELAKVHNSENAEAVDAESQSFLGDEEKKPIISSELQKIYDEEKTVPLFKVGVLWAVFVVVLAINLLKGGGAFPSPLGIQCGSNGYWASTAIMFLWICIITWWCREYLVKRFHQKKELGYKYVEGDIKWDESATIWYPIACAVAGLFAGMFGIGGGIVKGPLMLRMGVHPRVSSATSACMIMYTSFTATTSFFVFGLLKFDYAILFTIMGVTVTYFGQQGITMLIKKLKRDSLIIFSIAAVVGLSTMLMGLHSAISLMTPSHEEEASFCAAGE</sequence>
<dbReference type="InterPro" id="IPR002781">
    <property type="entry name" value="TM_pro_TauE-like"/>
</dbReference>
<proteinExistence type="predicted"/>
<dbReference type="EMBL" id="HBGS01017364">
    <property type="protein sequence ID" value="CAD9403081.1"/>
    <property type="molecule type" value="Transcribed_RNA"/>
</dbReference>
<keyword evidence="3 6" id="KW-1133">Transmembrane helix</keyword>
<evidence type="ECO:0000256" key="6">
    <source>
        <dbReference type="SAM" id="Phobius"/>
    </source>
</evidence>
<name>A0A7S2FP42_9STRA</name>
<evidence type="ECO:0000313" key="8">
    <source>
        <dbReference type="EMBL" id="CAD9403081.1"/>
    </source>
</evidence>
<dbReference type="PANTHER" id="PTHR14255">
    <property type="entry name" value="CEREBLON"/>
    <property type="match status" value="1"/>
</dbReference>
<keyword evidence="7" id="KW-0732">Signal</keyword>
<evidence type="ECO:0008006" key="9">
    <source>
        <dbReference type="Google" id="ProtNLM"/>
    </source>
</evidence>
<comment type="subcellular location">
    <subcellularLocation>
        <location evidence="1">Membrane</location>
        <topology evidence="1">Multi-pass membrane protein</topology>
    </subcellularLocation>
</comment>
<feature type="transmembrane region" description="Helical" evidence="6">
    <location>
        <begin position="133"/>
        <end position="151"/>
    </location>
</feature>
<feature type="transmembrane region" description="Helical" evidence="6">
    <location>
        <begin position="439"/>
        <end position="460"/>
    </location>
</feature>
<reference evidence="8" key="1">
    <citation type="submission" date="2021-01" db="EMBL/GenBank/DDBJ databases">
        <authorList>
            <person name="Corre E."/>
            <person name="Pelletier E."/>
            <person name="Niang G."/>
            <person name="Scheremetjew M."/>
            <person name="Finn R."/>
            <person name="Kale V."/>
            <person name="Holt S."/>
            <person name="Cochrane G."/>
            <person name="Meng A."/>
            <person name="Brown T."/>
            <person name="Cohen L."/>
        </authorList>
    </citation>
    <scope>NUCLEOTIDE SEQUENCE</scope>
    <source>
        <strain evidence="8">CCMP1381</strain>
    </source>
</reference>
<evidence type="ECO:0000256" key="4">
    <source>
        <dbReference type="ARBA" id="ARBA00023136"/>
    </source>
</evidence>
<evidence type="ECO:0000256" key="2">
    <source>
        <dbReference type="ARBA" id="ARBA00022692"/>
    </source>
</evidence>
<feature type="transmembrane region" description="Helical" evidence="6">
    <location>
        <begin position="171"/>
        <end position="188"/>
    </location>
</feature>